<dbReference type="Pfam" id="PF01551">
    <property type="entry name" value="Peptidase_M23"/>
    <property type="match status" value="1"/>
</dbReference>
<reference evidence="4 5" key="1">
    <citation type="journal article" date="2019" name="Int. J. Syst. Evol. Microbiol.">
        <title>The Global Catalogue of Microorganisms (GCM) 10K type strain sequencing project: providing services to taxonomists for standard genome sequencing and annotation.</title>
        <authorList>
            <consortium name="The Broad Institute Genomics Platform"/>
            <consortium name="The Broad Institute Genome Sequencing Center for Infectious Disease"/>
            <person name="Wu L."/>
            <person name="Ma J."/>
        </authorList>
    </citation>
    <scope>NUCLEOTIDE SEQUENCE [LARGE SCALE GENOMIC DNA]</scope>
    <source>
        <strain evidence="4 5">JCM 4805</strain>
    </source>
</reference>
<gene>
    <name evidence="4" type="ORF">GCM10010361_62570</name>
</gene>
<sequence length="603" mass="62056">MVNDRHPSGNPDPTGSAADASYGSHPGYEPHGQQDPQLGYAAYDGYTTGTYDTGAYASGAYDPTMYEAAGYDTGAYGTVSYDGATTHDGGAYDSGSYDMSGAYDPNGTYDPGTYATGFGTGTYDPYAYGAYDSTGTYDVSGGYDPNGTYDTGSYGTTGAYEATGAHDAAGPYDGYGHQDAGASAGTGTDTGQWDGEAWAGAEGYEAAYQGAEFQEFQATQFGTGPYDSGQFDTGQFETGQFEAGQLGTEHLDSSHHDPSVFETAQFETAQFETAQFEAVESVQGAGPEGAAESTAVFTTDDLAAAGAGTGADEDGDLHSAVTAIIPTPAVSPESGLDGPSGAASGGRRAARREAHGSGGGRGRRRTPKKSALLTVAVPSVAAMGVCAVAAASVSGATDKEDDTAVQAASDASAVKPSAANNKLDSQLSNLSADANDFADRASRTQERLDLQARQAAEKKRKAEEAARKEALRPKFVLPVKQHGLSALYGQAGVNWMSLHSGIDFPVSYGTPVMAATDGTVVTKWNPAYGNMVEITAPDGTETWYCHLSSAKIRSGTVKAGDVIAYSGNSGNSTGPHLHFEVHPGGGDAIDPLPWLRSKGLDPN</sequence>
<proteinExistence type="predicted"/>
<accession>A0ABN1B2I2</accession>
<keyword evidence="5" id="KW-1185">Reference proteome</keyword>
<dbReference type="Gene3D" id="2.70.70.10">
    <property type="entry name" value="Glucose Permease (Domain IIA)"/>
    <property type="match status" value="1"/>
</dbReference>
<organism evidence="4 5">
    <name type="scientific">Streptomyces olivaceiscleroticus</name>
    <dbReference type="NCBI Taxonomy" id="68245"/>
    <lineage>
        <taxon>Bacteria</taxon>
        <taxon>Bacillati</taxon>
        <taxon>Actinomycetota</taxon>
        <taxon>Actinomycetes</taxon>
        <taxon>Kitasatosporales</taxon>
        <taxon>Streptomycetaceae</taxon>
        <taxon>Streptomyces</taxon>
    </lineage>
</organism>
<dbReference type="InterPro" id="IPR011055">
    <property type="entry name" value="Dup_hybrid_motif"/>
</dbReference>
<dbReference type="InterPro" id="IPR050570">
    <property type="entry name" value="Cell_wall_metabolism_enzyme"/>
</dbReference>
<dbReference type="SUPFAM" id="SSF51261">
    <property type="entry name" value="Duplicated hybrid motif"/>
    <property type="match status" value="1"/>
</dbReference>
<dbReference type="PANTHER" id="PTHR21666:SF270">
    <property type="entry name" value="MUREIN HYDROLASE ACTIVATOR ENVC"/>
    <property type="match status" value="1"/>
</dbReference>
<dbReference type="InterPro" id="IPR016047">
    <property type="entry name" value="M23ase_b-sheet_dom"/>
</dbReference>
<protein>
    <submittedName>
        <fullName evidence="4">M23 family metallopeptidase</fullName>
    </submittedName>
</protein>
<comment type="caution">
    <text evidence="4">The sequence shown here is derived from an EMBL/GenBank/DDBJ whole genome shotgun (WGS) entry which is preliminary data.</text>
</comment>
<feature type="domain" description="M23ase beta-sheet core" evidence="3">
    <location>
        <begin position="498"/>
        <end position="591"/>
    </location>
</feature>
<dbReference type="Proteomes" id="UP001500909">
    <property type="component" value="Unassembled WGS sequence"/>
</dbReference>
<evidence type="ECO:0000313" key="4">
    <source>
        <dbReference type="EMBL" id="GAA0488885.1"/>
    </source>
</evidence>
<evidence type="ECO:0000313" key="5">
    <source>
        <dbReference type="Proteomes" id="UP001500909"/>
    </source>
</evidence>
<name>A0ABN1B2I2_9ACTN</name>
<dbReference type="CDD" id="cd12797">
    <property type="entry name" value="M23_peptidase"/>
    <property type="match status" value="1"/>
</dbReference>
<feature type="coiled-coil region" evidence="1">
    <location>
        <begin position="445"/>
        <end position="472"/>
    </location>
</feature>
<evidence type="ECO:0000256" key="2">
    <source>
        <dbReference type="SAM" id="MobiDB-lite"/>
    </source>
</evidence>
<feature type="region of interest" description="Disordered" evidence="2">
    <location>
        <begin position="1"/>
        <end position="42"/>
    </location>
</feature>
<evidence type="ECO:0000259" key="3">
    <source>
        <dbReference type="Pfam" id="PF01551"/>
    </source>
</evidence>
<evidence type="ECO:0000256" key="1">
    <source>
        <dbReference type="SAM" id="Coils"/>
    </source>
</evidence>
<dbReference type="PANTHER" id="PTHR21666">
    <property type="entry name" value="PEPTIDASE-RELATED"/>
    <property type="match status" value="1"/>
</dbReference>
<dbReference type="EMBL" id="BAAABY010000045">
    <property type="protein sequence ID" value="GAA0488885.1"/>
    <property type="molecule type" value="Genomic_DNA"/>
</dbReference>
<feature type="region of interest" description="Disordered" evidence="2">
    <location>
        <begin position="328"/>
        <end position="370"/>
    </location>
</feature>
<keyword evidence="1" id="KW-0175">Coiled coil</keyword>